<dbReference type="EMBL" id="JAXOVC010000006">
    <property type="protein sequence ID" value="KAK4500241.1"/>
    <property type="molecule type" value="Genomic_DNA"/>
</dbReference>
<comment type="caution">
    <text evidence="2">The sequence shown here is derived from an EMBL/GenBank/DDBJ whole genome shotgun (WGS) entry which is preliminary data.</text>
</comment>
<keyword evidence="3" id="KW-1185">Reference proteome</keyword>
<gene>
    <name evidence="2" type="ORF">PRZ48_008430</name>
</gene>
<evidence type="ECO:0000256" key="1">
    <source>
        <dbReference type="SAM" id="MobiDB-lite"/>
    </source>
</evidence>
<proteinExistence type="predicted"/>
<feature type="compositionally biased region" description="Basic residues" evidence="1">
    <location>
        <begin position="1"/>
        <end position="12"/>
    </location>
</feature>
<sequence length="231" mass="26844">MKLRKYGKKQQISKRPPIKPAKDYDAADRFMATHELVERALCNLSVFEIAQAQRVSKNFRDVIKVSSQIRNAVACQSWLPPIDGKGPESYTSALPFQQGIDFDSGLELRSDIRYFRMESIYCVPTFNKKHEIVEIVFQHTIHPVKDLMRSKVNGEEDNISADLWRMLPLCPKGIEVEVTFKSNHRGWSTKKEFGSDSSLEDVYDWLVDVRDRRLLMGTHRTTPIDDEFWDF</sequence>
<evidence type="ECO:0008006" key="4">
    <source>
        <dbReference type="Google" id="ProtNLM"/>
    </source>
</evidence>
<accession>A0ABR0EG74</accession>
<feature type="region of interest" description="Disordered" evidence="1">
    <location>
        <begin position="1"/>
        <end position="20"/>
    </location>
</feature>
<dbReference type="Proteomes" id="UP001305779">
    <property type="component" value="Unassembled WGS sequence"/>
</dbReference>
<protein>
    <recommendedName>
        <fullName evidence="4">F-box domain-containing protein</fullName>
    </recommendedName>
</protein>
<reference evidence="2 3" key="1">
    <citation type="journal article" date="2023" name="G3 (Bethesda)">
        <title>A chromosome-level genome assembly of Zasmidium syzygii isolated from banana leaves.</title>
        <authorList>
            <person name="van Westerhoven A.C."/>
            <person name="Mehrabi R."/>
            <person name="Talebi R."/>
            <person name="Steentjes M.B.F."/>
            <person name="Corcolon B."/>
            <person name="Chong P.A."/>
            <person name="Kema G.H.J."/>
            <person name="Seidl M.F."/>
        </authorList>
    </citation>
    <scope>NUCLEOTIDE SEQUENCE [LARGE SCALE GENOMIC DNA]</scope>
    <source>
        <strain evidence="2 3">P124</strain>
    </source>
</reference>
<evidence type="ECO:0000313" key="3">
    <source>
        <dbReference type="Proteomes" id="UP001305779"/>
    </source>
</evidence>
<evidence type="ECO:0000313" key="2">
    <source>
        <dbReference type="EMBL" id="KAK4500241.1"/>
    </source>
</evidence>
<organism evidence="2 3">
    <name type="scientific">Zasmidium cellare</name>
    <name type="common">Wine cellar mold</name>
    <name type="synonym">Racodium cellare</name>
    <dbReference type="NCBI Taxonomy" id="395010"/>
    <lineage>
        <taxon>Eukaryota</taxon>
        <taxon>Fungi</taxon>
        <taxon>Dikarya</taxon>
        <taxon>Ascomycota</taxon>
        <taxon>Pezizomycotina</taxon>
        <taxon>Dothideomycetes</taxon>
        <taxon>Dothideomycetidae</taxon>
        <taxon>Mycosphaerellales</taxon>
        <taxon>Mycosphaerellaceae</taxon>
        <taxon>Zasmidium</taxon>
    </lineage>
</organism>
<name>A0ABR0EG74_ZASCE</name>